<dbReference type="InterPro" id="IPR019458">
    <property type="entry name" value="Est1-like_N"/>
</dbReference>
<reference evidence="4 5" key="1">
    <citation type="journal article" date="2012" name="Science">
        <title>The Paleozoic origin of enzymatic lignin decomposition reconstructed from 31 fungal genomes.</title>
        <authorList>
            <person name="Floudas D."/>
            <person name="Binder M."/>
            <person name="Riley R."/>
            <person name="Barry K."/>
            <person name="Blanchette R.A."/>
            <person name="Henrissat B."/>
            <person name="Martinez A.T."/>
            <person name="Otillar R."/>
            <person name="Spatafora J.W."/>
            <person name="Yadav J.S."/>
            <person name="Aerts A."/>
            <person name="Benoit I."/>
            <person name="Boyd A."/>
            <person name="Carlson A."/>
            <person name="Copeland A."/>
            <person name="Coutinho P.M."/>
            <person name="de Vries R.P."/>
            <person name="Ferreira P."/>
            <person name="Findley K."/>
            <person name="Foster B."/>
            <person name="Gaskell J."/>
            <person name="Glotzer D."/>
            <person name="Gorecki P."/>
            <person name="Heitman J."/>
            <person name="Hesse C."/>
            <person name="Hori C."/>
            <person name="Igarashi K."/>
            <person name="Jurgens J.A."/>
            <person name="Kallen N."/>
            <person name="Kersten P."/>
            <person name="Kohler A."/>
            <person name="Kuees U."/>
            <person name="Kumar T.K.A."/>
            <person name="Kuo A."/>
            <person name="LaButti K."/>
            <person name="Larrondo L.F."/>
            <person name="Lindquist E."/>
            <person name="Ling A."/>
            <person name="Lombard V."/>
            <person name="Lucas S."/>
            <person name="Lundell T."/>
            <person name="Martin R."/>
            <person name="McLaughlin D.J."/>
            <person name="Morgenstern I."/>
            <person name="Morin E."/>
            <person name="Murat C."/>
            <person name="Nagy L.G."/>
            <person name="Nolan M."/>
            <person name="Ohm R.A."/>
            <person name="Patyshakuliyeva A."/>
            <person name="Rokas A."/>
            <person name="Ruiz-Duenas F.J."/>
            <person name="Sabat G."/>
            <person name="Salamov A."/>
            <person name="Samejima M."/>
            <person name="Schmutz J."/>
            <person name="Slot J.C."/>
            <person name="St John F."/>
            <person name="Stenlid J."/>
            <person name="Sun H."/>
            <person name="Sun S."/>
            <person name="Syed K."/>
            <person name="Tsang A."/>
            <person name="Wiebenga A."/>
            <person name="Young D."/>
            <person name="Pisabarro A."/>
            <person name="Eastwood D.C."/>
            <person name="Martin F."/>
            <person name="Cullen D."/>
            <person name="Grigoriev I.V."/>
            <person name="Hibbett D.S."/>
        </authorList>
    </citation>
    <scope>NUCLEOTIDE SEQUENCE</scope>
    <source>
        <strain evidence="5">FP-58527</strain>
    </source>
</reference>
<feature type="region of interest" description="Disordered" evidence="1">
    <location>
        <begin position="148"/>
        <end position="185"/>
    </location>
</feature>
<sequence length="1039" mass="114681">MSEEAAQTAREAKSLQQGLKESLKSREPWDKEVEFQRKNLRRQYLRLLFVYPFTSESRDIETHLWMSTSYQFISKYKERIANLDRAINRAQQQQGSSRQQQRVVEHRKLLQRFSQFLAEEHRFWQQLIVRLHRVFALEDASSALETLRIEVEDPSPQTDGSAPRRTQHLFPPEPEANENTSSAALSATPAERHAMIAVMSKALVCLGDIERYKELYNEKGGRPRAGHEEGPSAAPARGGRGRRGGGAGAPPVPRMRNYEKAQQCYEQARLLLPNDGNPSHQLAILATYQRDTFGSLVQYYRSLCVRNRYEPASENMDSILAREWGSHKAKEARRSRDAEAEGATEAAPIAPRLRVEAFKEKVIIMHAMWRVSTEDTAPLLQAHSQKLLETFGELISERILPIDMIWKVVILAHGALWRHRSTRHPTRNLTHGNKLASAIAIESHLATHILDLHRVLLKIGTVQMGEGLQEDGAKQDLAQSITAVFRRELPALRLASKWLRANIKYVLDSSRADAAGRVEANGSTDVSGSGDRRTDKRQESRRRSNIPNVTIGGTQDFWQAYTEFSTTALSMFPVDSLPALSVLLDEDRETTGFLPLKCTMSAEAGSTAAHNASSNGAQGTHPNAEFLMRIHELLLDAQALAGEENAPFAFVNGRFVLNVSGEPSHALLVANGVSKQASIAESATQNDPNDVAPICQLEHTSLDDDDDGRTEITRTDDDPVTLAFREALKTDSEDDEEEDRIVYPRADYPEPGTASQPIGTPHIYATPRNPTMSSPPPLSPRLPRANSPLVSMSSPRSMAPISPPRHAPISPPRHVPINGNALLPPAVPKAQGTTAEDLLRGLRRYSTHSRTPSAPQAPLLFGSGNTTSIWSTERDRGSLGYRNAPINPAPYPSHQYQSPPSLPPTLSPDRSQSQFVDTATLPYPSQPSYSPFRGHQRISSLNLGLSQGLPSQGTGPHFTVSGGYPPLSEAQGALYQTGVPSAFVNQALLPSDPILGHPQSPPMYQTPAAQRMLDTRIGRPPPVLPPSVPTAARLWSNHG</sequence>
<feature type="region of interest" description="Disordered" evidence="1">
    <location>
        <begin position="746"/>
        <end position="807"/>
    </location>
</feature>
<keyword evidence="5" id="KW-1185">Reference proteome</keyword>
<feature type="domain" description="Telomerase activating protein Est1-like N-terminal" evidence="3">
    <location>
        <begin position="59"/>
        <end position="217"/>
    </location>
</feature>
<feature type="compositionally biased region" description="Pro residues" evidence="1">
    <location>
        <begin position="1019"/>
        <end position="1028"/>
    </location>
</feature>
<evidence type="ECO:0000259" key="2">
    <source>
        <dbReference type="Pfam" id="PF10373"/>
    </source>
</evidence>
<dbReference type="STRING" id="743788.S8EA49"/>
<dbReference type="Pfam" id="PF10373">
    <property type="entry name" value="EST1_DNA_bind"/>
    <property type="match status" value="1"/>
</dbReference>
<feature type="compositionally biased region" description="Basic and acidic residues" evidence="1">
    <location>
        <begin position="530"/>
        <end position="542"/>
    </location>
</feature>
<feature type="compositionally biased region" description="Basic and acidic residues" evidence="1">
    <location>
        <begin position="220"/>
        <end position="230"/>
    </location>
</feature>
<feature type="domain" description="DNA/RNA-binding" evidence="2">
    <location>
        <begin position="261"/>
        <end position="506"/>
    </location>
</feature>
<organism evidence="4 5">
    <name type="scientific">Fomitopsis schrenkii</name>
    <name type="common">Brown rot fungus</name>
    <dbReference type="NCBI Taxonomy" id="2126942"/>
    <lineage>
        <taxon>Eukaryota</taxon>
        <taxon>Fungi</taxon>
        <taxon>Dikarya</taxon>
        <taxon>Basidiomycota</taxon>
        <taxon>Agaricomycotina</taxon>
        <taxon>Agaricomycetes</taxon>
        <taxon>Polyporales</taxon>
        <taxon>Fomitopsis</taxon>
    </lineage>
</organism>
<evidence type="ECO:0000313" key="5">
    <source>
        <dbReference type="Proteomes" id="UP000015241"/>
    </source>
</evidence>
<dbReference type="InterPro" id="IPR011990">
    <property type="entry name" value="TPR-like_helical_dom_sf"/>
</dbReference>
<gene>
    <name evidence="4" type="ORF">FOMPIDRAFT_1048453</name>
</gene>
<feature type="region of interest" description="Disordered" evidence="1">
    <location>
        <begin position="1017"/>
        <end position="1039"/>
    </location>
</feature>
<dbReference type="OrthoDB" id="69928at2759"/>
<dbReference type="PANTHER" id="PTHR15696:SF36">
    <property type="entry name" value="NONSENSE-MEDIATED MRNA DECAY FACTOR"/>
    <property type="match status" value="1"/>
</dbReference>
<feature type="region of interest" description="Disordered" evidence="1">
    <location>
        <begin position="1"/>
        <end position="24"/>
    </location>
</feature>
<accession>S8EA49</accession>
<dbReference type="PANTHER" id="PTHR15696">
    <property type="entry name" value="SMG-7 SUPPRESSOR WITH MORPHOLOGICAL EFFECT ON GENITALIA PROTEIN 7"/>
    <property type="match status" value="1"/>
</dbReference>
<dbReference type="AlphaFoldDB" id="S8EA49"/>
<feature type="region of interest" description="Disordered" evidence="1">
    <location>
        <begin position="879"/>
        <end position="914"/>
    </location>
</feature>
<dbReference type="InterPro" id="IPR018834">
    <property type="entry name" value="DNA/RNA-bd_Est1-type"/>
</dbReference>
<dbReference type="eggNOG" id="KOG2162">
    <property type="taxonomic scope" value="Eukaryota"/>
</dbReference>
<dbReference type="Pfam" id="PF10374">
    <property type="entry name" value="EST1"/>
    <property type="match status" value="1"/>
</dbReference>
<dbReference type="Proteomes" id="UP000015241">
    <property type="component" value="Unassembled WGS sequence"/>
</dbReference>
<evidence type="ECO:0000259" key="3">
    <source>
        <dbReference type="Pfam" id="PF10374"/>
    </source>
</evidence>
<evidence type="ECO:0008006" key="6">
    <source>
        <dbReference type="Google" id="ProtNLM"/>
    </source>
</evidence>
<proteinExistence type="predicted"/>
<evidence type="ECO:0000313" key="4">
    <source>
        <dbReference type="EMBL" id="EPT01862.1"/>
    </source>
</evidence>
<feature type="region of interest" description="Disordered" evidence="1">
    <location>
        <begin position="518"/>
        <end position="548"/>
    </location>
</feature>
<name>S8EA49_FOMSC</name>
<feature type="region of interest" description="Disordered" evidence="1">
    <location>
        <begin position="220"/>
        <end position="254"/>
    </location>
</feature>
<evidence type="ECO:0000256" key="1">
    <source>
        <dbReference type="SAM" id="MobiDB-lite"/>
    </source>
</evidence>
<dbReference type="InParanoid" id="S8EA49"/>
<dbReference type="InterPro" id="IPR045153">
    <property type="entry name" value="Est1/Ebs1-like"/>
</dbReference>
<protein>
    <recommendedName>
        <fullName evidence="6">DNA/RNA-binding domain-containing protein</fullName>
    </recommendedName>
</protein>
<dbReference type="SUPFAM" id="SSF48452">
    <property type="entry name" value="TPR-like"/>
    <property type="match status" value="1"/>
</dbReference>
<dbReference type="EMBL" id="KE504139">
    <property type="protein sequence ID" value="EPT01862.1"/>
    <property type="molecule type" value="Genomic_DNA"/>
</dbReference>
<dbReference type="Gene3D" id="1.25.40.10">
    <property type="entry name" value="Tetratricopeptide repeat domain"/>
    <property type="match status" value="1"/>
</dbReference>
<dbReference type="HOGENOM" id="CLU_011778_0_0_1"/>